<dbReference type="EMBL" id="JAAATW010000001">
    <property type="protein sequence ID" value="NBE06778.1"/>
    <property type="molecule type" value="Genomic_DNA"/>
</dbReference>
<evidence type="ECO:0000256" key="1">
    <source>
        <dbReference type="SAM" id="Phobius"/>
    </source>
</evidence>
<keyword evidence="1" id="KW-1133">Transmembrane helix</keyword>
<dbReference type="Proteomes" id="UP001517376">
    <property type="component" value="Unassembled WGS sequence"/>
</dbReference>
<keyword evidence="3" id="KW-1185">Reference proteome</keyword>
<feature type="transmembrane region" description="Helical" evidence="1">
    <location>
        <begin position="190"/>
        <end position="212"/>
    </location>
</feature>
<feature type="transmembrane region" description="Helical" evidence="1">
    <location>
        <begin position="219"/>
        <end position="240"/>
    </location>
</feature>
<gene>
    <name evidence="2" type="ORF">GU920_04480</name>
</gene>
<dbReference type="RefSeq" id="WP_161765748.1">
    <property type="nucleotide sequence ID" value="NZ_JAAATW010000001.1"/>
</dbReference>
<evidence type="ECO:0000313" key="2">
    <source>
        <dbReference type="EMBL" id="NBE06778.1"/>
    </source>
</evidence>
<protein>
    <submittedName>
        <fullName evidence="2">AbrB family transcriptional regulator</fullName>
    </submittedName>
</protein>
<feature type="transmembrane region" description="Helical" evidence="1">
    <location>
        <begin position="70"/>
        <end position="89"/>
    </location>
</feature>
<dbReference type="PANTHER" id="PTHR38457">
    <property type="entry name" value="REGULATOR ABRB-RELATED"/>
    <property type="match status" value="1"/>
</dbReference>
<feature type="transmembrane region" description="Helical" evidence="1">
    <location>
        <begin position="246"/>
        <end position="266"/>
    </location>
</feature>
<dbReference type="InterPro" id="IPR007820">
    <property type="entry name" value="AbrB_fam"/>
</dbReference>
<accession>A0ABW9Y2P3</accession>
<name>A0ABW9Y2P3_9RHOB</name>
<dbReference type="PANTHER" id="PTHR38457:SF1">
    <property type="entry name" value="REGULATOR ABRB-RELATED"/>
    <property type="match status" value="1"/>
</dbReference>
<sequence>MKRILSHFEGVDYPALLLTLALGALGGGMASLLHLPLALLLGSLVVTGVVAAAGWRPFGRGIVLPIGLRSAFVPVIGVSIGGAFTPAVVAEAVAWWPSLLALLVFLPIMHGVGYVIFTRGGLPKLESFFGAVPGGLIEAVQMGEEAGGDVRLMTVLQFLRLILTIVSVPLIFMVLTGAVVGSAGGVELPAAAVVLSAYEVAVLLAVGVLGVMVGKALRFPAAIMTGPILFSAVAHAAGIVHGVPPAWLVGVTQVVVGCSLGARFAGVERAMLLRAARLAVLNGAVALGIAFGIAWALMPLVGEPVAAVFLAFAPGGLAEMSLIALSLQMSVVYVTVHHVARIVLSVLVAKGARRWIG</sequence>
<dbReference type="Pfam" id="PF05145">
    <property type="entry name" value="AbrB"/>
    <property type="match status" value="1"/>
</dbReference>
<dbReference type="PIRSF" id="PIRSF038991">
    <property type="entry name" value="Protein_AbrB"/>
    <property type="match status" value="1"/>
</dbReference>
<feature type="transmembrane region" description="Helical" evidence="1">
    <location>
        <begin position="278"/>
        <end position="298"/>
    </location>
</feature>
<organism evidence="2 3">
    <name type="scientific">Paragemmobacter ruber</name>
    <dbReference type="NCBI Taxonomy" id="1985673"/>
    <lineage>
        <taxon>Bacteria</taxon>
        <taxon>Pseudomonadati</taxon>
        <taxon>Pseudomonadota</taxon>
        <taxon>Alphaproteobacteria</taxon>
        <taxon>Rhodobacterales</taxon>
        <taxon>Paracoccaceae</taxon>
        <taxon>Paragemmobacter</taxon>
    </lineage>
</organism>
<feature type="transmembrane region" description="Helical" evidence="1">
    <location>
        <begin position="95"/>
        <end position="117"/>
    </location>
</feature>
<keyword evidence="1" id="KW-0812">Transmembrane</keyword>
<feature type="transmembrane region" description="Helical" evidence="1">
    <location>
        <begin position="12"/>
        <end position="33"/>
    </location>
</feature>
<feature type="transmembrane region" description="Helical" evidence="1">
    <location>
        <begin position="39"/>
        <end position="58"/>
    </location>
</feature>
<feature type="transmembrane region" description="Helical" evidence="1">
    <location>
        <begin position="304"/>
        <end position="325"/>
    </location>
</feature>
<feature type="transmembrane region" description="Helical" evidence="1">
    <location>
        <begin position="161"/>
        <end position="184"/>
    </location>
</feature>
<evidence type="ECO:0000313" key="3">
    <source>
        <dbReference type="Proteomes" id="UP001517376"/>
    </source>
</evidence>
<comment type="caution">
    <text evidence="2">The sequence shown here is derived from an EMBL/GenBank/DDBJ whole genome shotgun (WGS) entry which is preliminary data.</text>
</comment>
<keyword evidence="1" id="KW-0472">Membrane</keyword>
<proteinExistence type="predicted"/>
<reference evidence="3" key="1">
    <citation type="submission" date="2020-01" db="EMBL/GenBank/DDBJ databases">
        <title>Sphingomonas sp. strain CSW-10.</title>
        <authorList>
            <person name="Chen W.-M."/>
        </authorList>
    </citation>
    <scope>NUCLEOTIDE SEQUENCE [LARGE SCALE GENOMIC DNA]</scope>
    <source>
        <strain evidence="3">CCP-1</strain>
    </source>
</reference>